<feature type="transmembrane region" description="Helical" evidence="5">
    <location>
        <begin position="105"/>
        <end position="125"/>
    </location>
</feature>
<protein>
    <submittedName>
        <fullName evidence="6">CvpA family protein</fullName>
    </submittedName>
</protein>
<name>A0A9D1YRK7_9FIRM</name>
<feature type="transmembrane region" description="Helical" evidence="5">
    <location>
        <begin position="66"/>
        <end position="85"/>
    </location>
</feature>
<comment type="caution">
    <text evidence="6">The sequence shown here is derived from an EMBL/GenBank/DDBJ whole genome shotgun (WGS) entry which is preliminary data.</text>
</comment>
<dbReference type="GO" id="GO:0016020">
    <property type="term" value="C:membrane"/>
    <property type="evidence" value="ECO:0007669"/>
    <property type="project" value="UniProtKB-SubCell"/>
</dbReference>
<evidence type="ECO:0000256" key="1">
    <source>
        <dbReference type="ARBA" id="ARBA00004141"/>
    </source>
</evidence>
<evidence type="ECO:0000256" key="4">
    <source>
        <dbReference type="ARBA" id="ARBA00023136"/>
    </source>
</evidence>
<evidence type="ECO:0000313" key="6">
    <source>
        <dbReference type="EMBL" id="HIY61725.1"/>
    </source>
</evidence>
<dbReference type="GO" id="GO:0009403">
    <property type="term" value="P:toxin biosynthetic process"/>
    <property type="evidence" value="ECO:0007669"/>
    <property type="project" value="InterPro"/>
</dbReference>
<evidence type="ECO:0000256" key="3">
    <source>
        <dbReference type="ARBA" id="ARBA00022989"/>
    </source>
</evidence>
<dbReference type="Proteomes" id="UP000824007">
    <property type="component" value="Unassembled WGS sequence"/>
</dbReference>
<keyword evidence="3 5" id="KW-1133">Transmembrane helix</keyword>
<accession>A0A9D1YRK7</accession>
<gene>
    <name evidence="6" type="ORF">H9831_13800</name>
</gene>
<proteinExistence type="predicted"/>
<dbReference type="AlphaFoldDB" id="A0A9D1YRK7"/>
<dbReference type="InterPro" id="IPR003825">
    <property type="entry name" value="Colicin-V_CvpA"/>
</dbReference>
<organism evidence="6 7">
    <name type="scientific">Candidatus Eisenbergiella pullistercoris</name>
    <dbReference type="NCBI Taxonomy" id="2838555"/>
    <lineage>
        <taxon>Bacteria</taxon>
        <taxon>Bacillati</taxon>
        <taxon>Bacillota</taxon>
        <taxon>Clostridia</taxon>
        <taxon>Lachnospirales</taxon>
        <taxon>Lachnospiraceae</taxon>
        <taxon>Eisenbergiella</taxon>
    </lineage>
</organism>
<reference evidence="6" key="1">
    <citation type="journal article" date="2021" name="PeerJ">
        <title>Extensive microbial diversity within the chicken gut microbiome revealed by metagenomics and culture.</title>
        <authorList>
            <person name="Gilroy R."/>
            <person name="Ravi A."/>
            <person name="Getino M."/>
            <person name="Pursley I."/>
            <person name="Horton D.L."/>
            <person name="Alikhan N.F."/>
            <person name="Baker D."/>
            <person name="Gharbi K."/>
            <person name="Hall N."/>
            <person name="Watson M."/>
            <person name="Adriaenssens E.M."/>
            <person name="Foster-Nyarko E."/>
            <person name="Jarju S."/>
            <person name="Secka A."/>
            <person name="Antonio M."/>
            <person name="Oren A."/>
            <person name="Chaudhuri R.R."/>
            <person name="La Ragione R."/>
            <person name="Hildebrand F."/>
            <person name="Pallen M.J."/>
        </authorList>
    </citation>
    <scope>NUCLEOTIDE SEQUENCE</scope>
    <source>
        <strain evidence="6">ChiSxjej3B15-24422</strain>
    </source>
</reference>
<comment type="subcellular location">
    <subcellularLocation>
        <location evidence="1">Membrane</location>
        <topology evidence="1">Multi-pass membrane protein</topology>
    </subcellularLocation>
</comment>
<keyword evidence="4 5" id="KW-0472">Membrane</keyword>
<evidence type="ECO:0000313" key="7">
    <source>
        <dbReference type="Proteomes" id="UP000824007"/>
    </source>
</evidence>
<dbReference type="Pfam" id="PF02674">
    <property type="entry name" value="Colicin_V"/>
    <property type="match status" value="1"/>
</dbReference>
<keyword evidence="2 5" id="KW-0812">Transmembrane</keyword>
<feature type="transmembrane region" description="Helical" evidence="5">
    <location>
        <begin position="34"/>
        <end position="54"/>
    </location>
</feature>
<evidence type="ECO:0000256" key="2">
    <source>
        <dbReference type="ARBA" id="ARBA00022692"/>
    </source>
</evidence>
<sequence>MELLMNINLLLPLLVLLAAWRAWRGCKNGFAEEVYRLISLIAALLVLALLLMAVASFRENDIKNGVIAVALLLIAGILLHLFGIIMKSLKAIARLPVISLLNSLLGLAAGIAEIIIAAWIMYCIIQNFPTGGFGDQIMTWTQESEWLTKLYDANRISLWLKSFAEGSASRLPAYKI</sequence>
<dbReference type="EMBL" id="DXDD01000170">
    <property type="protein sequence ID" value="HIY61725.1"/>
    <property type="molecule type" value="Genomic_DNA"/>
</dbReference>
<evidence type="ECO:0000256" key="5">
    <source>
        <dbReference type="SAM" id="Phobius"/>
    </source>
</evidence>
<reference evidence="6" key="2">
    <citation type="submission" date="2021-04" db="EMBL/GenBank/DDBJ databases">
        <authorList>
            <person name="Gilroy R."/>
        </authorList>
    </citation>
    <scope>NUCLEOTIDE SEQUENCE</scope>
    <source>
        <strain evidence="6">ChiSxjej3B15-24422</strain>
    </source>
</reference>